<evidence type="ECO:0000313" key="1">
    <source>
        <dbReference type="EMBL" id="AKK20481.1"/>
    </source>
</evidence>
<dbReference type="Proteomes" id="UP000035503">
    <property type="component" value="Chromosome"/>
</dbReference>
<dbReference type="KEGG" id="lau:G293_04310"/>
<accession>A0A0G3I3P4</accession>
<dbReference type="RefSeq" id="WP_047264451.1">
    <property type="nucleotide sequence ID" value="NZ_CP004021.1"/>
</dbReference>
<dbReference type="PATRIC" id="fig|1277257.4.peg.929"/>
<evidence type="ECO:0000313" key="2">
    <source>
        <dbReference type="Proteomes" id="UP000035503"/>
    </source>
</evidence>
<keyword evidence="2" id="KW-1185">Reference proteome</keyword>
<reference evidence="1 2" key="1">
    <citation type="journal article" date="2015" name="Genome Announc.">
        <title>Complete Genome Sequence of 'Candidatus Liberibacter africanus,' a Bacterium Associated with Citrus Huanglongbing.</title>
        <authorList>
            <person name="Lin H."/>
            <person name="Pietersen G."/>
            <person name="Han C."/>
            <person name="Read D.A."/>
            <person name="Lou B."/>
            <person name="Gupta G."/>
            <person name="Civerolo E.L."/>
        </authorList>
    </citation>
    <scope>NUCLEOTIDE SEQUENCE [LARGE SCALE GENOMIC DNA]</scope>
    <source>
        <strain evidence="1 2">PTSAPSY</strain>
    </source>
</reference>
<dbReference type="EMBL" id="CP004021">
    <property type="protein sequence ID" value="AKK20481.1"/>
    <property type="molecule type" value="Genomic_DNA"/>
</dbReference>
<gene>
    <name evidence="1" type="ORF">G293_04310</name>
</gene>
<sequence>MRRGLLPEADVELVEGWYRTYCLPPDYIVAVDNDPELIFEGNVILSQEKSKDPEHPIINDKSLR</sequence>
<dbReference type="STRING" id="1277257.G293_04310"/>
<name>A0A0G3I3P4_LIBAF</name>
<protein>
    <submittedName>
        <fullName evidence="1">Uncharacterized protein</fullName>
    </submittedName>
</protein>
<organism evidence="1 2">
    <name type="scientific">Candidatus Liberibacter africanus PTSAPSY</name>
    <dbReference type="NCBI Taxonomy" id="1277257"/>
    <lineage>
        <taxon>Bacteria</taxon>
        <taxon>Pseudomonadati</taxon>
        <taxon>Pseudomonadota</taxon>
        <taxon>Alphaproteobacteria</taxon>
        <taxon>Hyphomicrobiales</taxon>
        <taxon>Rhizobiaceae</taxon>
        <taxon>Liberibacter</taxon>
    </lineage>
</organism>
<proteinExistence type="predicted"/>
<dbReference type="AlphaFoldDB" id="A0A0G3I3P4"/>